<comment type="caution">
    <text evidence="1">The sequence shown here is derived from an EMBL/GenBank/DDBJ whole genome shotgun (WGS) entry which is preliminary data.</text>
</comment>
<organism evidence="1">
    <name type="scientific">marine sediment metagenome</name>
    <dbReference type="NCBI Taxonomy" id="412755"/>
    <lineage>
        <taxon>unclassified sequences</taxon>
        <taxon>metagenomes</taxon>
        <taxon>ecological metagenomes</taxon>
    </lineage>
</organism>
<sequence>MSGKYPYGTMTKYPHLDGQERILWHRFIQKYPSRFDTYDYDVKIRVVPEILPLWDKKTFDYWALITKKTIDVIGWKKNSATIIEVKLRLGLATLGQVLGYRFLFHHEYPDVLLKPPLIVCSFINQDDSDVLDNYGILHEVV</sequence>
<protein>
    <submittedName>
        <fullName evidence="1">Uncharacterized protein</fullName>
    </submittedName>
</protein>
<evidence type="ECO:0000313" key="1">
    <source>
        <dbReference type="EMBL" id="GAI61404.1"/>
    </source>
</evidence>
<dbReference type="EMBL" id="BARW01001587">
    <property type="protein sequence ID" value="GAI61404.1"/>
    <property type="molecule type" value="Genomic_DNA"/>
</dbReference>
<dbReference type="AlphaFoldDB" id="X1S0T6"/>
<gene>
    <name evidence="1" type="ORF">S12H4_04957</name>
</gene>
<name>X1S0T6_9ZZZZ</name>
<accession>X1S0T6</accession>
<proteinExistence type="predicted"/>
<reference evidence="1" key="1">
    <citation type="journal article" date="2014" name="Front. Microbiol.">
        <title>High frequency of phylogenetically diverse reductive dehalogenase-homologous genes in deep subseafloor sedimentary metagenomes.</title>
        <authorList>
            <person name="Kawai M."/>
            <person name="Futagami T."/>
            <person name="Toyoda A."/>
            <person name="Takaki Y."/>
            <person name="Nishi S."/>
            <person name="Hori S."/>
            <person name="Arai W."/>
            <person name="Tsubouchi T."/>
            <person name="Morono Y."/>
            <person name="Uchiyama I."/>
            <person name="Ito T."/>
            <person name="Fujiyama A."/>
            <person name="Inagaki F."/>
            <person name="Takami H."/>
        </authorList>
    </citation>
    <scope>NUCLEOTIDE SEQUENCE</scope>
    <source>
        <strain evidence="1">Expedition CK06-06</strain>
    </source>
</reference>